<name>A0A9P6UGD1_9FUNG</name>
<evidence type="ECO:0000256" key="1">
    <source>
        <dbReference type="SAM" id="MobiDB-lite"/>
    </source>
</evidence>
<reference evidence="2" key="1">
    <citation type="journal article" date="2020" name="Fungal Divers.">
        <title>Resolving the Mortierellaceae phylogeny through synthesis of multi-gene phylogenetics and phylogenomics.</title>
        <authorList>
            <person name="Vandepol N."/>
            <person name="Liber J."/>
            <person name="Desiro A."/>
            <person name="Na H."/>
            <person name="Kennedy M."/>
            <person name="Barry K."/>
            <person name="Grigoriev I.V."/>
            <person name="Miller A.N."/>
            <person name="O'Donnell K."/>
            <person name="Stajich J.E."/>
            <person name="Bonito G."/>
        </authorList>
    </citation>
    <scope>NUCLEOTIDE SEQUENCE</scope>
    <source>
        <strain evidence="2">NVP60</strain>
    </source>
</reference>
<feature type="compositionally biased region" description="Low complexity" evidence="1">
    <location>
        <begin position="55"/>
        <end position="78"/>
    </location>
</feature>
<dbReference type="SUPFAM" id="SSF46565">
    <property type="entry name" value="Chaperone J-domain"/>
    <property type="match status" value="1"/>
</dbReference>
<keyword evidence="3" id="KW-1185">Reference proteome</keyword>
<dbReference type="GO" id="GO:0030544">
    <property type="term" value="F:Hsp70 protein binding"/>
    <property type="evidence" value="ECO:0007669"/>
    <property type="project" value="TreeGrafter"/>
</dbReference>
<feature type="non-terminal residue" evidence="2">
    <location>
        <position position="158"/>
    </location>
</feature>
<sequence>MEVNKDEALRCLDIARRHLLNGNYPSARKFGQKSISLFPTSDARAFISLVDAKETAANNSNASSSSTSRTGGTSTSTGAGAGAAAGAGAGARAAAGAVPPLSRSKSTPIPDHKPVERDYTPEQAAAVKGIRSSGGDFYKVLGVKKDATDIEIKKAYRK</sequence>
<dbReference type="PRINTS" id="PR00625">
    <property type="entry name" value="JDOMAIN"/>
</dbReference>
<dbReference type="InterPro" id="IPR001623">
    <property type="entry name" value="DnaJ_domain"/>
</dbReference>
<dbReference type="InterPro" id="IPR051100">
    <property type="entry name" value="DnaJ_subfamily_B/C"/>
</dbReference>
<proteinExistence type="predicted"/>
<feature type="compositionally biased region" description="Basic and acidic residues" evidence="1">
    <location>
        <begin position="110"/>
        <end position="120"/>
    </location>
</feature>
<dbReference type="EMBL" id="JAAAIN010002413">
    <property type="protein sequence ID" value="KAG0293440.1"/>
    <property type="molecule type" value="Genomic_DNA"/>
</dbReference>
<feature type="region of interest" description="Disordered" evidence="1">
    <location>
        <begin position="55"/>
        <end position="122"/>
    </location>
</feature>
<dbReference type="InterPro" id="IPR036869">
    <property type="entry name" value="J_dom_sf"/>
</dbReference>
<dbReference type="GO" id="GO:0071218">
    <property type="term" value="P:cellular response to misfolded protein"/>
    <property type="evidence" value="ECO:0007669"/>
    <property type="project" value="TreeGrafter"/>
</dbReference>
<gene>
    <name evidence="2" type="ORF">BGZ97_005340</name>
</gene>
<dbReference type="OrthoDB" id="1507364at2759"/>
<dbReference type="PANTHER" id="PTHR43908">
    <property type="entry name" value="AT29763P-RELATED"/>
    <property type="match status" value="1"/>
</dbReference>
<feature type="compositionally biased region" description="Gly residues" evidence="1">
    <location>
        <begin position="79"/>
        <end position="89"/>
    </location>
</feature>
<dbReference type="AlphaFoldDB" id="A0A9P6UGD1"/>
<organism evidence="2 3">
    <name type="scientific">Linnemannia gamsii</name>
    <dbReference type="NCBI Taxonomy" id="64522"/>
    <lineage>
        <taxon>Eukaryota</taxon>
        <taxon>Fungi</taxon>
        <taxon>Fungi incertae sedis</taxon>
        <taxon>Mucoromycota</taxon>
        <taxon>Mortierellomycotina</taxon>
        <taxon>Mortierellomycetes</taxon>
        <taxon>Mortierellales</taxon>
        <taxon>Mortierellaceae</taxon>
        <taxon>Linnemannia</taxon>
    </lineage>
</organism>
<dbReference type="Gene3D" id="1.10.287.110">
    <property type="entry name" value="DnaJ domain"/>
    <property type="match status" value="1"/>
</dbReference>
<dbReference type="CDD" id="cd06257">
    <property type="entry name" value="DnaJ"/>
    <property type="match status" value="1"/>
</dbReference>
<protein>
    <recommendedName>
        <fullName evidence="4">J domain-containing protein</fullName>
    </recommendedName>
</protein>
<evidence type="ECO:0000313" key="2">
    <source>
        <dbReference type="EMBL" id="KAG0293440.1"/>
    </source>
</evidence>
<accession>A0A9P6UGD1</accession>
<dbReference type="Proteomes" id="UP000823405">
    <property type="component" value="Unassembled WGS sequence"/>
</dbReference>
<comment type="caution">
    <text evidence="2">The sequence shown here is derived from an EMBL/GenBank/DDBJ whole genome shotgun (WGS) entry which is preliminary data.</text>
</comment>
<evidence type="ECO:0000313" key="3">
    <source>
        <dbReference type="Proteomes" id="UP000823405"/>
    </source>
</evidence>
<evidence type="ECO:0008006" key="4">
    <source>
        <dbReference type="Google" id="ProtNLM"/>
    </source>
</evidence>
<dbReference type="PANTHER" id="PTHR43908:SF3">
    <property type="entry name" value="AT29763P-RELATED"/>
    <property type="match status" value="1"/>
</dbReference>
<dbReference type="GO" id="GO:0005789">
    <property type="term" value="C:endoplasmic reticulum membrane"/>
    <property type="evidence" value="ECO:0007669"/>
    <property type="project" value="TreeGrafter"/>
</dbReference>